<dbReference type="PROSITE" id="PS00397">
    <property type="entry name" value="RECOMBINASES_1"/>
    <property type="match status" value="1"/>
</dbReference>
<dbReference type="InterPro" id="IPR038109">
    <property type="entry name" value="DNA_bind_recomb_sf"/>
</dbReference>
<dbReference type="Pfam" id="PF07508">
    <property type="entry name" value="Recombinase"/>
    <property type="match status" value="1"/>
</dbReference>
<dbReference type="OrthoDB" id="2048832at2"/>
<dbReference type="InterPro" id="IPR050639">
    <property type="entry name" value="SSR_resolvase"/>
</dbReference>
<dbReference type="SMART" id="SM00857">
    <property type="entry name" value="Resolvase"/>
    <property type="match status" value="1"/>
</dbReference>
<sequence>MSNKAVLYIRVSTDEQSKTGVSLDAQEEKLLTYCKLMDLEPVKVIREEGVSAFKPLASRPGGRELTNMINKKQVQHVVVLKLDRLFRNAEDALNRTKIWEKAGISLHLVDMGGQTINTATAMGKMFITIMAGFAELERNLTSERTKMALTHKKDNRRAYGHAPYGYRLEEDNLVEVPEELAVIQQIFRWYDQGWRHQRIASELNRLNVPTKNGGKKWYPSTLKAILNNRQFYGVQEVVGIAG</sequence>
<feature type="domain" description="Resolvase/invertase-type recombinase catalytic" evidence="6">
    <location>
        <begin position="4"/>
        <end position="156"/>
    </location>
</feature>
<evidence type="ECO:0000256" key="4">
    <source>
        <dbReference type="PIRSR" id="PIRSR606118-50"/>
    </source>
</evidence>
<dbReference type="AlphaFoldDB" id="A0A2L2XBB4"/>
<organism evidence="8 9">
    <name type="scientific">Desulfocucumis palustris</name>
    <dbReference type="NCBI Taxonomy" id="1898651"/>
    <lineage>
        <taxon>Bacteria</taxon>
        <taxon>Bacillati</taxon>
        <taxon>Bacillota</taxon>
        <taxon>Clostridia</taxon>
        <taxon>Eubacteriales</taxon>
        <taxon>Desulfocucumaceae</taxon>
        <taxon>Desulfocucumis</taxon>
    </lineage>
</organism>
<evidence type="ECO:0000313" key="8">
    <source>
        <dbReference type="EMBL" id="GBF33362.1"/>
    </source>
</evidence>
<reference evidence="9" key="1">
    <citation type="submission" date="2018-02" db="EMBL/GenBank/DDBJ databases">
        <title>Genome sequence of Desulfocucumis palustris strain NAW-5.</title>
        <authorList>
            <person name="Watanabe M."/>
            <person name="Kojima H."/>
            <person name="Fukui M."/>
        </authorList>
    </citation>
    <scope>NUCLEOTIDE SEQUENCE [LARGE SCALE GENOMIC DNA]</scope>
    <source>
        <strain evidence="9">NAW-5</strain>
    </source>
</reference>
<dbReference type="RefSeq" id="WP_104371770.1">
    <property type="nucleotide sequence ID" value="NZ_BFAV01000096.1"/>
</dbReference>
<dbReference type="PANTHER" id="PTHR30461:SF23">
    <property type="entry name" value="DNA RECOMBINASE-RELATED"/>
    <property type="match status" value="1"/>
</dbReference>
<keyword evidence="3" id="KW-0233">DNA recombination</keyword>
<dbReference type="GO" id="GO:0015074">
    <property type="term" value="P:DNA integration"/>
    <property type="evidence" value="ECO:0007669"/>
    <property type="project" value="UniProtKB-KW"/>
</dbReference>
<evidence type="ECO:0000256" key="5">
    <source>
        <dbReference type="PROSITE-ProRule" id="PRU10137"/>
    </source>
</evidence>
<keyword evidence="1" id="KW-0229">DNA integration</keyword>
<name>A0A2L2XBB4_9FIRM</name>
<dbReference type="Proteomes" id="UP000239549">
    <property type="component" value="Unassembled WGS sequence"/>
</dbReference>
<dbReference type="InterPro" id="IPR011109">
    <property type="entry name" value="DNA_bind_recombinase_dom"/>
</dbReference>
<dbReference type="SUPFAM" id="SSF53041">
    <property type="entry name" value="Resolvase-like"/>
    <property type="match status" value="1"/>
</dbReference>
<feature type="active site" description="O-(5'-phospho-DNA)-serine intermediate" evidence="4 5">
    <location>
        <position position="12"/>
    </location>
</feature>
<dbReference type="GO" id="GO:0003677">
    <property type="term" value="F:DNA binding"/>
    <property type="evidence" value="ECO:0007669"/>
    <property type="project" value="UniProtKB-KW"/>
</dbReference>
<dbReference type="PANTHER" id="PTHR30461">
    <property type="entry name" value="DNA-INVERTASE FROM LAMBDOID PROPHAGE"/>
    <property type="match status" value="1"/>
</dbReference>
<keyword evidence="2" id="KW-0238">DNA-binding</keyword>
<evidence type="ECO:0000256" key="2">
    <source>
        <dbReference type="ARBA" id="ARBA00023125"/>
    </source>
</evidence>
<dbReference type="EMBL" id="BFAV01000096">
    <property type="protein sequence ID" value="GBF33362.1"/>
    <property type="molecule type" value="Genomic_DNA"/>
</dbReference>
<dbReference type="CDD" id="cd00338">
    <property type="entry name" value="Ser_Recombinase"/>
    <property type="match status" value="1"/>
</dbReference>
<dbReference type="Gene3D" id="3.40.50.1390">
    <property type="entry name" value="Resolvase, N-terminal catalytic domain"/>
    <property type="match status" value="1"/>
</dbReference>
<dbReference type="InterPro" id="IPR006118">
    <property type="entry name" value="Recombinase_CS"/>
</dbReference>
<gene>
    <name evidence="8" type="ORF">DCCM_2463</name>
</gene>
<protein>
    <submittedName>
        <fullName evidence="8">Integrase</fullName>
    </submittedName>
</protein>
<dbReference type="PROSITE" id="PS51737">
    <property type="entry name" value="RECOMBINASE_DNA_BIND"/>
    <property type="match status" value="1"/>
</dbReference>
<dbReference type="Gene3D" id="3.90.1750.20">
    <property type="entry name" value="Putative Large Serine Recombinase, Chain B, Domain 2"/>
    <property type="match status" value="1"/>
</dbReference>
<evidence type="ECO:0000259" key="6">
    <source>
        <dbReference type="PROSITE" id="PS51736"/>
    </source>
</evidence>
<evidence type="ECO:0000313" key="9">
    <source>
        <dbReference type="Proteomes" id="UP000239549"/>
    </source>
</evidence>
<accession>A0A2L2XBB4</accession>
<evidence type="ECO:0000259" key="7">
    <source>
        <dbReference type="PROSITE" id="PS51737"/>
    </source>
</evidence>
<keyword evidence="9" id="KW-1185">Reference proteome</keyword>
<evidence type="ECO:0000256" key="1">
    <source>
        <dbReference type="ARBA" id="ARBA00022908"/>
    </source>
</evidence>
<proteinExistence type="predicted"/>
<dbReference type="GO" id="GO:0000150">
    <property type="term" value="F:DNA strand exchange activity"/>
    <property type="evidence" value="ECO:0007669"/>
    <property type="project" value="InterPro"/>
</dbReference>
<feature type="domain" description="Recombinase" evidence="7">
    <location>
        <begin position="163"/>
        <end position="242"/>
    </location>
</feature>
<dbReference type="Pfam" id="PF00239">
    <property type="entry name" value="Resolvase"/>
    <property type="match status" value="1"/>
</dbReference>
<comment type="caution">
    <text evidence="8">The sequence shown here is derived from an EMBL/GenBank/DDBJ whole genome shotgun (WGS) entry which is preliminary data.</text>
</comment>
<dbReference type="InterPro" id="IPR036162">
    <property type="entry name" value="Resolvase-like_N_sf"/>
</dbReference>
<evidence type="ECO:0000256" key="3">
    <source>
        <dbReference type="ARBA" id="ARBA00023172"/>
    </source>
</evidence>
<dbReference type="PROSITE" id="PS51736">
    <property type="entry name" value="RECOMBINASES_3"/>
    <property type="match status" value="1"/>
</dbReference>
<dbReference type="InterPro" id="IPR006119">
    <property type="entry name" value="Resolv_N"/>
</dbReference>